<name>A0A0D6QSB2_ARACU</name>
<evidence type="ECO:0000256" key="2">
    <source>
        <dbReference type="ARBA" id="ARBA00023004"/>
    </source>
</evidence>
<dbReference type="InterPro" id="IPR005123">
    <property type="entry name" value="Oxoglu/Fe-dep_dioxygenase_dom"/>
</dbReference>
<organism evidence="5">
    <name type="scientific">Araucaria cunninghamii</name>
    <name type="common">Hoop pine</name>
    <name type="synonym">Moreton Bay pine</name>
    <dbReference type="NCBI Taxonomy" id="56994"/>
    <lineage>
        <taxon>Eukaryota</taxon>
        <taxon>Viridiplantae</taxon>
        <taxon>Streptophyta</taxon>
        <taxon>Embryophyta</taxon>
        <taxon>Tracheophyta</taxon>
        <taxon>Spermatophyta</taxon>
        <taxon>Pinopsida</taxon>
        <taxon>Pinidae</taxon>
        <taxon>Conifers II</taxon>
        <taxon>Araucariales</taxon>
        <taxon>Araucariaceae</taxon>
        <taxon>Araucaria</taxon>
    </lineage>
</organism>
<dbReference type="Pfam" id="PF03171">
    <property type="entry name" value="2OG-FeII_Oxy"/>
    <property type="match status" value="1"/>
</dbReference>
<keyword evidence="2 3" id="KW-0408">Iron</keyword>
<dbReference type="Gene3D" id="2.60.120.330">
    <property type="entry name" value="B-lactam Antibiotic, Isopenicillin N Synthase, Chain"/>
    <property type="match status" value="1"/>
</dbReference>
<evidence type="ECO:0000259" key="4">
    <source>
        <dbReference type="PROSITE" id="PS51471"/>
    </source>
</evidence>
<dbReference type="GO" id="GO:0046872">
    <property type="term" value="F:metal ion binding"/>
    <property type="evidence" value="ECO:0007669"/>
    <property type="project" value="UniProtKB-KW"/>
</dbReference>
<dbReference type="InterPro" id="IPR026992">
    <property type="entry name" value="DIOX_N"/>
</dbReference>
<dbReference type="Pfam" id="PF14226">
    <property type="entry name" value="DIOX_N"/>
    <property type="match status" value="1"/>
</dbReference>
<evidence type="ECO:0000313" key="5">
    <source>
        <dbReference type="EMBL" id="JAG93319.1"/>
    </source>
</evidence>
<dbReference type="PANTHER" id="PTHR47990">
    <property type="entry name" value="2-OXOGLUTARATE (2OG) AND FE(II)-DEPENDENT OXYGENASE SUPERFAMILY PROTEIN-RELATED"/>
    <property type="match status" value="1"/>
</dbReference>
<protein>
    <recommendedName>
        <fullName evidence="4">Fe2OG dioxygenase domain-containing protein</fullName>
    </recommendedName>
</protein>
<reference evidence="5" key="1">
    <citation type="submission" date="2015-03" db="EMBL/GenBank/DDBJ databases">
        <title>A transcriptome of Araucaria cunninghamii, an australian fine timber species.</title>
        <authorList>
            <person name="Jing Yi C.J.Y."/>
            <person name="Yin San L.Y.S."/>
            <person name="Abdul Karim S.S."/>
            <person name="Wan Azmi N.N."/>
            <person name="Hercus R.R."/>
            <person name="Croft L.L."/>
        </authorList>
    </citation>
    <scope>NUCLEOTIDE SEQUENCE</scope>
    <source>
        <strain evidence="5">MI0301</strain>
        <tissue evidence="5">Leaf</tissue>
    </source>
</reference>
<dbReference type="SUPFAM" id="SSF51197">
    <property type="entry name" value="Clavaminate synthase-like"/>
    <property type="match status" value="1"/>
</dbReference>
<dbReference type="InterPro" id="IPR044861">
    <property type="entry name" value="IPNS-like_FE2OG_OXY"/>
</dbReference>
<keyword evidence="1 3" id="KW-0479">Metal-binding</keyword>
<keyword evidence="3" id="KW-0560">Oxidoreductase</keyword>
<dbReference type="GO" id="GO:0016491">
    <property type="term" value="F:oxidoreductase activity"/>
    <property type="evidence" value="ECO:0007669"/>
    <property type="project" value="UniProtKB-KW"/>
</dbReference>
<evidence type="ECO:0000256" key="3">
    <source>
        <dbReference type="RuleBase" id="RU003682"/>
    </source>
</evidence>
<dbReference type="InterPro" id="IPR027443">
    <property type="entry name" value="IPNS-like_sf"/>
</dbReference>
<feature type="domain" description="Fe2OG dioxygenase" evidence="4">
    <location>
        <begin position="184"/>
        <end position="287"/>
    </location>
</feature>
<accession>A0A0D6QSB2</accession>
<dbReference type="EMBL" id="GCKF01047218">
    <property type="protein sequence ID" value="JAG93319.1"/>
    <property type="molecule type" value="Transcribed_RNA"/>
</dbReference>
<dbReference type="InterPro" id="IPR050231">
    <property type="entry name" value="Iron_ascorbate_oxido_reductase"/>
</dbReference>
<evidence type="ECO:0000256" key="1">
    <source>
        <dbReference type="ARBA" id="ARBA00022723"/>
    </source>
</evidence>
<sequence length="336" mass="38272">MECMGITSSMQEIPESYLWSEEDRPMENTTGENSVPLIDLQEKDEAKIMRQLRSACENGFFQIVNHGVPHELLHSIENQARLLFSLPLEEKLKARRTSDGLAGYGVARIASFFSKQMWSEGFTWIGSAEEHAKKIWPHDYDHFCHVKEKYEDAIKRLALRLIGLISGSLALNKSLMEMMKGEESFGVVQMNHYPVCWQPHRTMGMAPHTDSSLLTLLYQGGVEGLQFQLHRQRHEDWIVAPALPNGLVVILGDLIQVLSNGRYKSAVHRAVPNSRRSRISLAYIWGPSLNAVIKPSPDLVDSHHPLSYKAFTWSEYLRAKAVHFNTTLQFFKQSLV</sequence>
<dbReference type="AlphaFoldDB" id="A0A0D6QSB2"/>
<dbReference type="PROSITE" id="PS51471">
    <property type="entry name" value="FE2OG_OXY"/>
    <property type="match status" value="1"/>
</dbReference>
<comment type="similarity">
    <text evidence="3">Belongs to the iron/ascorbate-dependent oxidoreductase family.</text>
</comment>
<proteinExistence type="inferred from homology"/>